<evidence type="ECO:0000256" key="3">
    <source>
        <dbReference type="ARBA" id="ARBA00023274"/>
    </source>
</evidence>
<gene>
    <name evidence="4 6" type="primary">rplW</name>
    <name evidence="5" type="ORF">HYT38_01475</name>
    <name evidence="6" type="ORF">HYV66_00225</name>
</gene>
<dbReference type="AlphaFoldDB" id="A0A931YD18"/>
<dbReference type="PANTHER" id="PTHR11620">
    <property type="entry name" value="60S RIBOSOMAL PROTEIN L23A"/>
    <property type="match status" value="1"/>
</dbReference>
<dbReference type="EMBL" id="JACOYY010000043">
    <property type="protein sequence ID" value="MBI2052335.1"/>
    <property type="molecule type" value="Genomic_DNA"/>
</dbReference>
<dbReference type="GO" id="GO:1990904">
    <property type="term" value="C:ribonucleoprotein complex"/>
    <property type="evidence" value="ECO:0007669"/>
    <property type="project" value="UniProtKB-KW"/>
</dbReference>
<dbReference type="SUPFAM" id="SSF54189">
    <property type="entry name" value="Ribosomal proteins S24e, L23 and L15e"/>
    <property type="match status" value="1"/>
</dbReference>
<evidence type="ECO:0000313" key="5">
    <source>
        <dbReference type="EMBL" id="MBI2052335.1"/>
    </source>
</evidence>
<dbReference type="InterPro" id="IPR012677">
    <property type="entry name" value="Nucleotide-bd_a/b_plait_sf"/>
</dbReference>
<dbReference type="GO" id="GO:0005840">
    <property type="term" value="C:ribosome"/>
    <property type="evidence" value="ECO:0007669"/>
    <property type="project" value="UniProtKB-KW"/>
</dbReference>
<evidence type="ECO:0000313" key="6">
    <source>
        <dbReference type="EMBL" id="MBI2465651.1"/>
    </source>
</evidence>
<comment type="similarity">
    <text evidence="1 4">Belongs to the universal ribosomal protein uL23 family.</text>
</comment>
<evidence type="ECO:0000256" key="1">
    <source>
        <dbReference type="ARBA" id="ARBA00006700"/>
    </source>
</evidence>
<dbReference type="InterPro" id="IPR012678">
    <property type="entry name" value="Ribosomal_uL23/eL15/eS24_sf"/>
</dbReference>
<comment type="subunit">
    <text evidence="4">Part of the 50S ribosomal subunit. Contacts protein L29, and trigger factor when it is bound to the ribosome.</text>
</comment>
<comment type="function">
    <text evidence="4">One of the early assembly proteins it binds 23S rRNA. One of the proteins that surrounds the polypeptide exit tunnel on the outside of the ribosome. Forms the main docking site for trigger factor binding to the ribosome.</text>
</comment>
<dbReference type="Pfam" id="PF00276">
    <property type="entry name" value="Ribosomal_L23"/>
    <property type="match status" value="1"/>
</dbReference>
<sequence>MAFFGLKKEKKEKSAGNAIVSAAKAPVKSAPSVLRKPVVSEKALDMENVGKYVFEVVDDATKPEIKKEIEKLYGVKVRKVNVVTVQPQSIFFKGRTGRQNGFKKALVKLAQGQKIEVLPK</sequence>
<accession>A0A931YD18</accession>
<dbReference type="GO" id="GO:0019843">
    <property type="term" value="F:rRNA binding"/>
    <property type="evidence" value="ECO:0007669"/>
    <property type="project" value="UniProtKB-UniRule"/>
</dbReference>
<evidence type="ECO:0000313" key="7">
    <source>
        <dbReference type="Proteomes" id="UP000709672"/>
    </source>
</evidence>
<dbReference type="Proteomes" id="UP000786662">
    <property type="component" value="Unassembled WGS sequence"/>
</dbReference>
<comment type="caution">
    <text evidence="6">The sequence shown here is derived from an EMBL/GenBank/DDBJ whole genome shotgun (WGS) entry which is preliminary data.</text>
</comment>
<dbReference type="Proteomes" id="UP000709672">
    <property type="component" value="Unassembled WGS sequence"/>
</dbReference>
<evidence type="ECO:0000256" key="4">
    <source>
        <dbReference type="HAMAP-Rule" id="MF_01369"/>
    </source>
</evidence>
<keyword evidence="4" id="KW-0699">rRNA-binding</keyword>
<dbReference type="HAMAP" id="MF_01369_B">
    <property type="entry name" value="Ribosomal_uL23_B"/>
    <property type="match status" value="1"/>
</dbReference>
<protein>
    <recommendedName>
        <fullName evidence="4">Large ribosomal subunit protein uL23</fullName>
    </recommendedName>
</protein>
<keyword evidence="4" id="KW-0694">RNA-binding</keyword>
<organism evidence="6 7">
    <name type="scientific">Candidatus Sungiibacteriota bacterium</name>
    <dbReference type="NCBI Taxonomy" id="2750080"/>
    <lineage>
        <taxon>Bacteria</taxon>
        <taxon>Candidatus Sungiibacteriota</taxon>
    </lineage>
</organism>
<dbReference type="InterPro" id="IPR013025">
    <property type="entry name" value="Ribosomal_uL23-like"/>
</dbReference>
<dbReference type="GO" id="GO:0003735">
    <property type="term" value="F:structural constituent of ribosome"/>
    <property type="evidence" value="ECO:0007669"/>
    <property type="project" value="InterPro"/>
</dbReference>
<keyword evidence="3 4" id="KW-0687">Ribonucleoprotein</keyword>
<dbReference type="EMBL" id="JACPHQ010000002">
    <property type="protein sequence ID" value="MBI2465651.1"/>
    <property type="molecule type" value="Genomic_DNA"/>
</dbReference>
<dbReference type="Gene3D" id="3.30.70.330">
    <property type="match status" value="1"/>
</dbReference>
<proteinExistence type="inferred from homology"/>
<reference evidence="6" key="1">
    <citation type="submission" date="2020-07" db="EMBL/GenBank/DDBJ databases">
        <title>Huge and variable diversity of episymbiotic CPR bacteria and DPANN archaea in groundwater ecosystems.</title>
        <authorList>
            <person name="He C.Y."/>
            <person name="Keren R."/>
            <person name="Whittaker M."/>
            <person name="Farag I.F."/>
            <person name="Doudna J."/>
            <person name="Cate J.H.D."/>
            <person name="Banfield J.F."/>
        </authorList>
    </citation>
    <scope>NUCLEOTIDE SEQUENCE</scope>
    <source>
        <strain evidence="5">NC_groundwater_191_Ag_S-0.1um_45_8</strain>
        <strain evidence="6">NC_groundwater_418_Ag_B-0.1um_45_10</strain>
    </source>
</reference>
<evidence type="ECO:0000256" key="2">
    <source>
        <dbReference type="ARBA" id="ARBA00022980"/>
    </source>
</evidence>
<keyword evidence="2 4" id="KW-0689">Ribosomal protein</keyword>
<dbReference type="GO" id="GO:0006412">
    <property type="term" value="P:translation"/>
    <property type="evidence" value="ECO:0007669"/>
    <property type="project" value="UniProtKB-UniRule"/>
</dbReference>
<dbReference type="NCBIfam" id="NF004363">
    <property type="entry name" value="PRK05738.2-4"/>
    <property type="match status" value="1"/>
</dbReference>
<name>A0A931YD18_9BACT</name>